<sequence length="71" mass="7237">APVSTLPALPAPSPESFGPESADYQNALAALTDLGYKQGQARRALDGLGPEAGKAGLENLVKLALQQCMAS</sequence>
<dbReference type="GO" id="GO:0006281">
    <property type="term" value="P:DNA repair"/>
    <property type="evidence" value="ECO:0007669"/>
    <property type="project" value="InterPro"/>
</dbReference>
<dbReference type="Pfam" id="PF07499">
    <property type="entry name" value="RuvA_C"/>
    <property type="match status" value="1"/>
</dbReference>
<organism evidence="3">
    <name type="scientific">marine sediment metagenome</name>
    <dbReference type="NCBI Taxonomy" id="412755"/>
    <lineage>
        <taxon>unclassified sequences</taxon>
        <taxon>metagenomes</taxon>
        <taxon>ecological metagenomes</taxon>
    </lineage>
</organism>
<protein>
    <recommendedName>
        <fullName evidence="2">Holliday junction DNA helicase RuvA C-terminal domain-containing protein</fullName>
    </recommendedName>
</protein>
<accession>A0A0F8Y2P1</accession>
<name>A0A0F8Y2P1_9ZZZZ</name>
<evidence type="ECO:0000313" key="3">
    <source>
        <dbReference type="EMBL" id="KKK48434.1"/>
    </source>
</evidence>
<dbReference type="EMBL" id="LAZR01069065">
    <property type="protein sequence ID" value="KKK48434.1"/>
    <property type="molecule type" value="Genomic_DNA"/>
</dbReference>
<evidence type="ECO:0000259" key="2">
    <source>
        <dbReference type="Pfam" id="PF07499"/>
    </source>
</evidence>
<dbReference type="InterPro" id="IPR011114">
    <property type="entry name" value="RuvA_C"/>
</dbReference>
<reference evidence="3" key="1">
    <citation type="journal article" date="2015" name="Nature">
        <title>Complex archaea that bridge the gap between prokaryotes and eukaryotes.</title>
        <authorList>
            <person name="Spang A."/>
            <person name="Saw J.H."/>
            <person name="Jorgensen S.L."/>
            <person name="Zaremba-Niedzwiedzka K."/>
            <person name="Martijn J."/>
            <person name="Lind A.E."/>
            <person name="van Eijk R."/>
            <person name="Schleper C."/>
            <person name="Guy L."/>
            <person name="Ettema T.J."/>
        </authorList>
    </citation>
    <scope>NUCLEOTIDE SEQUENCE</scope>
</reference>
<dbReference type="GO" id="GO:0009378">
    <property type="term" value="F:four-way junction helicase activity"/>
    <property type="evidence" value="ECO:0007669"/>
    <property type="project" value="InterPro"/>
</dbReference>
<dbReference type="GO" id="GO:0009379">
    <property type="term" value="C:Holliday junction helicase complex"/>
    <property type="evidence" value="ECO:0007669"/>
    <property type="project" value="InterPro"/>
</dbReference>
<gene>
    <name evidence="3" type="ORF">LCGC14_3145180</name>
</gene>
<feature type="region of interest" description="Disordered" evidence="1">
    <location>
        <begin position="1"/>
        <end position="21"/>
    </location>
</feature>
<dbReference type="CDD" id="cd14332">
    <property type="entry name" value="UBA_RuvA_C"/>
    <property type="match status" value="1"/>
</dbReference>
<proteinExistence type="predicted"/>
<feature type="domain" description="Holliday junction DNA helicase RuvA C-terminal" evidence="2">
    <location>
        <begin position="27"/>
        <end position="67"/>
    </location>
</feature>
<dbReference type="GO" id="GO:0006310">
    <property type="term" value="P:DNA recombination"/>
    <property type="evidence" value="ECO:0007669"/>
    <property type="project" value="InterPro"/>
</dbReference>
<dbReference type="SUPFAM" id="SSF46929">
    <property type="entry name" value="DNA helicase RuvA subunit, C-terminal domain"/>
    <property type="match status" value="1"/>
</dbReference>
<evidence type="ECO:0000256" key="1">
    <source>
        <dbReference type="SAM" id="MobiDB-lite"/>
    </source>
</evidence>
<feature type="non-terminal residue" evidence="3">
    <location>
        <position position="1"/>
    </location>
</feature>
<comment type="caution">
    <text evidence="3">The sequence shown here is derived from an EMBL/GenBank/DDBJ whole genome shotgun (WGS) entry which is preliminary data.</text>
</comment>
<dbReference type="InterPro" id="IPR036267">
    <property type="entry name" value="RuvA_C_sf"/>
</dbReference>
<dbReference type="GO" id="GO:0005524">
    <property type="term" value="F:ATP binding"/>
    <property type="evidence" value="ECO:0007669"/>
    <property type="project" value="InterPro"/>
</dbReference>
<dbReference type="Gene3D" id="1.10.8.10">
    <property type="entry name" value="DNA helicase RuvA subunit, C-terminal domain"/>
    <property type="match status" value="1"/>
</dbReference>
<dbReference type="AlphaFoldDB" id="A0A0F8Y2P1"/>